<proteinExistence type="predicted"/>
<comment type="caution">
    <text evidence="1">The sequence shown here is derived from an EMBL/GenBank/DDBJ whole genome shotgun (WGS) entry which is preliminary data.</text>
</comment>
<dbReference type="AlphaFoldDB" id="A0A1V2EYU9"/>
<evidence type="ECO:0000313" key="1">
    <source>
        <dbReference type="EMBL" id="ONF97324.1"/>
    </source>
</evidence>
<dbReference type="RefSeq" id="WP_076743532.1">
    <property type="nucleotide sequence ID" value="NZ_MPSB01000002.1"/>
</dbReference>
<dbReference type="Proteomes" id="UP000188729">
    <property type="component" value="Unassembled WGS sequence"/>
</dbReference>
<accession>A0A1V2EYU9</accession>
<gene>
    <name evidence="1" type="ORF">SPHI_07610</name>
</gene>
<dbReference type="EMBL" id="MPSB01000002">
    <property type="protein sequence ID" value="ONF97324.1"/>
    <property type="molecule type" value="Genomic_DNA"/>
</dbReference>
<sequence length="85" mass="9648">MTTADYISTLSFQYGNEVNGENSLDTLPAAPKLIAEREADMRIERLNQVWGHADATVRNLSHKYRRLWDGAITELADYKGTIYVT</sequence>
<organism evidence="1 2">
    <name type="scientific">Sphingomonas jeddahensis</name>
    <dbReference type="NCBI Taxonomy" id="1915074"/>
    <lineage>
        <taxon>Bacteria</taxon>
        <taxon>Pseudomonadati</taxon>
        <taxon>Pseudomonadota</taxon>
        <taxon>Alphaproteobacteria</taxon>
        <taxon>Sphingomonadales</taxon>
        <taxon>Sphingomonadaceae</taxon>
        <taxon>Sphingomonas</taxon>
    </lineage>
</organism>
<evidence type="ECO:0000313" key="2">
    <source>
        <dbReference type="Proteomes" id="UP000188729"/>
    </source>
</evidence>
<name>A0A1V2EYU9_9SPHN</name>
<reference evidence="1" key="1">
    <citation type="submission" date="2016-11" db="EMBL/GenBank/DDBJ databases">
        <title>Genome sequence of Sphingomonas jeddahensis G39.</title>
        <authorList>
            <person name="Poehlein A."/>
            <person name="Wuebbeler J.H."/>
            <person name="Steinbuechel A."/>
            <person name="Daniel R."/>
        </authorList>
    </citation>
    <scope>NUCLEOTIDE SEQUENCE [LARGE SCALE GENOMIC DNA]</scope>
    <source>
        <strain evidence="1">G39</strain>
    </source>
</reference>
<dbReference type="OrthoDB" id="1357494at28211"/>
<protein>
    <submittedName>
        <fullName evidence="1">Uncharacterized protein</fullName>
    </submittedName>
</protein>
<keyword evidence="2" id="KW-1185">Reference proteome</keyword>